<keyword evidence="2" id="KW-1133">Transmembrane helix</keyword>
<sequence>MAEYENYTDSTTRHDLGTDQTTGDEGARVKPRRQGLDVLTLLAGIATLLVSVYVLSDGNNWLPTFDLRWVLAGGAVLIGALMLGASMSNGRRNR</sequence>
<dbReference type="RefSeq" id="WP_091802328.1">
    <property type="nucleotide sequence ID" value="NZ_CP016353.1"/>
</dbReference>
<protein>
    <submittedName>
        <fullName evidence="3">Uncharacterized protein</fullName>
    </submittedName>
</protein>
<dbReference type="KEGG" id="pmad:BAY61_03155"/>
<accession>A0A222VJS7</accession>
<evidence type="ECO:0000256" key="1">
    <source>
        <dbReference type="SAM" id="MobiDB-lite"/>
    </source>
</evidence>
<dbReference type="OrthoDB" id="3637587at2"/>
<dbReference type="Proteomes" id="UP000199494">
    <property type="component" value="Unassembled WGS sequence"/>
</dbReference>
<feature type="transmembrane region" description="Helical" evidence="2">
    <location>
        <begin position="67"/>
        <end position="85"/>
    </location>
</feature>
<reference evidence="3 4" key="1">
    <citation type="submission" date="2016-10" db="EMBL/GenBank/DDBJ databases">
        <authorList>
            <person name="de Groot N.N."/>
        </authorList>
    </citation>
    <scope>NUCLEOTIDE SEQUENCE [LARGE SCALE GENOMIC DNA]</scope>
    <source>
        <strain evidence="3 4">CGMCC 4.5506</strain>
    </source>
</reference>
<feature type="transmembrane region" description="Helical" evidence="2">
    <location>
        <begin position="38"/>
        <end position="55"/>
    </location>
</feature>
<proteinExistence type="predicted"/>
<evidence type="ECO:0000313" key="3">
    <source>
        <dbReference type="EMBL" id="SDC77728.1"/>
    </source>
</evidence>
<gene>
    <name evidence="3" type="ORF">SAMN05421630_103589</name>
</gene>
<dbReference type="STRING" id="530584.SAMN05421630_103589"/>
<name>A0A222VJS7_9PSEU</name>
<dbReference type="EMBL" id="FMZE01000003">
    <property type="protein sequence ID" value="SDC77728.1"/>
    <property type="molecule type" value="Genomic_DNA"/>
</dbReference>
<dbReference type="AlphaFoldDB" id="A0A222VJS7"/>
<organism evidence="3 4">
    <name type="scientific">Prauserella marina</name>
    <dbReference type="NCBI Taxonomy" id="530584"/>
    <lineage>
        <taxon>Bacteria</taxon>
        <taxon>Bacillati</taxon>
        <taxon>Actinomycetota</taxon>
        <taxon>Actinomycetes</taxon>
        <taxon>Pseudonocardiales</taxon>
        <taxon>Pseudonocardiaceae</taxon>
        <taxon>Prauserella</taxon>
    </lineage>
</organism>
<keyword evidence="2" id="KW-0812">Transmembrane</keyword>
<keyword evidence="2" id="KW-0472">Membrane</keyword>
<feature type="region of interest" description="Disordered" evidence="1">
    <location>
        <begin position="1"/>
        <end position="30"/>
    </location>
</feature>
<evidence type="ECO:0000313" key="4">
    <source>
        <dbReference type="Proteomes" id="UP000199494"/>
    </source>
</evidence>
<evidence type="ECO:0000256" key="2">
    <source>
        <dbReference type="SAM" id="Phobius"/>
    </source>
</evidence>
<keyword evidence="4" id="KW-1185">Reference proteome</keyword>